<organism evidence="2 3">
    <name type="scientific">Scomber scombrus</name>
    <name type="common">Atlantic mackerel</name>
    <name type="synonym">Scomber vernalis</name>
    <dbReference type="NCBI Taxonomy" id="13677"/>
    <lineage>
        <taxon>Eukaryota</taxon>
        <taxon>Metazoa</taxon>
        <taxon>Chordata</taxon>
        <taxon>Craniata</taxon>
        <taxon>Vertebrata</taxon>
        <taxon>Euteleostomi</taxon>
        <taxon>Actinopterygii</taxon>
        <taxon>Neopterygii</taxon>
        <taxon>Teleostei</taxon>
        <taxon>Neoteleostei</taxon>
        <taxon>Acanthomorphata</taxon>
        <taxon>Pelagiaria</taxon>
        <taxon>Scombriformes</taxon>
        <taxon>Scombridae</taxon>
        <taxon>Scomber</taxon>
    </lineage>
</organism>
<comment type="caution">
    <text evidence="2">The sequence shown here is derived from an EMBL/GenBank/DDBJ whole genome shotgun (WGS) entry which is preliminary data.</text>
</comment>
<feature type="compositionally biased region" description="Basic residues" evidence="1">
    <location>
        <begin position="118"/>
        <end position="135"/>
    </location>
</feature>
<proteinExistence type="predicted"/>
<evidence type="ECO:0000256" key="1">
    <source>
        <dbReference type="SAM" id="MobiDB-lite"/>
    </source>
</evidence>
<accession>A0AAV1QA90</accession>
<evidence type="ECO:0000313" key="3">
    <source>
        <dbReference type="Proteomes" id="UP001314229"/>
    </source>
</evidence>
<feature type="region of interest" description="Disordered" evidence="1">
    <location>
        <begin position="108"/>
        <end position="135"/>
    </location>
</feature>
<dbReference type="EMBL" id="CAWUFR010000586">
    <property type="protein sequence ID" value="CAK6979471.1"/>
    <property type="molecule type" value="Genomic_DNA"/>
</dbReference>
<evidence type="ECO:0000313" key="2">
    <source>
        <dbReference type="EMBL" id="CAK6979471.1"/>
    </source>
</evidence>
<keyword evidence="3" id="KW-1185">Reference proteome</keyword>
<gene>
    <name evidence="2" type="ORF">FSCOSCO3_A013588</name>
</gene>
<reference evidence="2 3" key="1">
    <citation type="submission" date="2024-01" db="EMBL/GenBank/DDBJ databases">
        <authorList>
            <person name="Alioto T."/>
            <person name="Alioto T."/>
            <person name="Gomez Garrido J."/>
        </authorList>
    </citation>
    <scope>NUCLEOTIDE SEQUENCE [LARGE SCALE GENOMIC DNA]</scope>
</reference>
<dbReference type="Proteomes" id="UP001314229">
    <property type="component" value="Unassembled WGS sequence"/>
</dbReference>
<name>A0AAV1QA90_SCOSC</name>
<protein>
    <submittedName>
        <fullName evidence="2">Uncharacterized protein</fullName>
    </submittedName>
</protein>
<sequence length="135" mass="14698">MRLRKLAGRIHRDVNLLNVGGVCSERDDAVAACVGSRRPSSCSDPDRCGSLCDHPGDRPVDPILPQGSLLCNICRACVHVRRKTVRLLLVSNGTVPAPVSLLSVTPATVSASRSGSSRNRRRRRKKKKKKMTDVC</sequence>
<dbReference type="AlphaFoldDB" id="A0AAV1QA90"/>